<organism evidence="3 4">
    <name type="scientific">Aquimarina hainanensis</name>
    <dbReference type="NCBI Taxonomy" id="1578017"/>
    <lineage>
        <taxon>Bacteria</taxon>
        <taxon>Pseudomonadati</taxon>
        <taxon>Bacteroidota</taxon>
        <taxon>Flavobacteriia</taxon>
        <taxon>Flavobacteriales</taxon>
        <taxon>Flavobacteriaceae</taxon>
        <taxon>Aquimarina</taxon>
    </lineage>
</organism>
<dbReference type="RefSeq" id="WP_378253639.1">
    <property type="nucleotide sequence ID" value="NZ_JBHSJV010000001.1"/>
</dbReference>
<keyword evidence="4" id="KW-1185">Reference proteome</keyword>
<accession>A0ABW5NA46</accession>
<keyword evidence="1" id="KW-0175">Coiled coil</keyword>
<name>A0ABW5NA46_9FLAO</name>
<feature type="coiled-coil region" evidence="1">
    <location>
        <begin position="313"/>
        <end position="340"/>
    </location>
</feature>
<comment type="caution">
    <text evidence="3">The sequence shown here is derived from an EMBL/GenBank/DDBJ whole genome shotgun (WGS) entry which is preliminary data.</text>
</comment>
<dbReference type="Proteomes" id="UP001597459">
    <property type="component" value="Unassembled WGS sequence"/>
</dbReference>
<dbReference type="EMBL" id="JBHULX010000030">
    <property type="protein sequence ID" value="MFD2592106.1"/>
    <property type="molecule type" value="Genomic_DNA"/>
</dbReference>
<feature type="signal peptide" evidence="2">
    <location>
        <begin position="1"/>
        <end position="21"/>
    </location>
</feature>
<sequence>MKKIYLGTFLYLWINMLLGQATNVFPDNNNVGIGTLNPISKLHISNGETNGENHYMSDLTIEDDDHAMINLLTTNSKNGYYAFSDSNDNYLGGMQYEHASNLLRFRVNNHNTNMIINGNGNIGMGIRVTNPYAQLVVGSHFGAIVSGSSGGNALFGTNMAFQQDGGNHNKIYTPYTHTSNYGYAGVRASWGKILFYTEKKNTMEREVITPIARMIINEFGNIGIGTNNPDSKLSVNGKIHAKEVKIDLSIPAPDYVFKKEYNLLSIPEVQNYIRKNGHLPNIPSAKVLEKDGVSLGIMNMKLLEKIEELTLYTIAQEHRINEQKQKNKKLESRIERLEKMLLKN</sequence>
<feature type="chain" id="PRO_5046126564" description="Peptidase S74 domain-containing protein" evidence="2">
    <location>
        <begin position="22"/>
        <end position="344"/>
    </location>
</feature>
<reference evidence="4" key="1">
    <citation type="journal article" date="2019" name="Int. J. Syst. Evol. Microbiol.">
        <title>The Global Catalogue of Microorganisms (GCM) 10K type strain sequencing project: providing services to taxonomists for standard genome sequencing and annotation.</title>
        <authorList>
            <consortium name="The Broad Institute Genomics Platform"/>
            <consortium name="The Broad Institute Genome Sequencing Center for Infectious Disease"/>
            <person name="Wu L."/>
            <person name="Ma J."/>
        </authorList>
    </citation>
    <scope>NUCLEOTIDE SEQUENCE [LARGE SCALE GENOMIC DNA]</scope>
    <source>
        <strain evidence="4">KCTC 42423</strain>
    </source>
</reference>
<evidence type="ECO:0000256" key="1">
    <source>
        <dbReference type="SAM" id="Coils"/>
    </source>
</evidence>
<proteinExistence type="predicted"/>
<gene>
    <name evidence="3" type="ORF">ACFSTE_14805</name>
</gene>
<evidence type="ECO:0000256" key="2">
    <source>
        <dbReference type="SAM" id="SignalP"/>
    </source>
</evidence>
<protein>
    <recommendedName>
        <fullName evidence="5">Peptidase S74 domain-containing protein</fullName>
    </recommendedName>
</protein>
<keyword evidence="2" id="KW-0732">Signal</keyword>
<evidence type="ECO:0000313" key="3">
    <source>
        <dbReference type="EMBL" id="MFD2592106.1"/>
    </source>
</evidence>
<evidence type="ECO:0000313" key="4">
    <source>
        <dbReference type="Proteomes" id="UP001597459"/>
    </source>
</evidence>
<evidence type="ECO:0008006" key="5">
    <source>
        <dbReference type="Google" id="ProtNLM"/>
    </source>
</evidence>